<comment type="subunit">
    <text evidence="4 8">Dimer of large and small chains.</text>
</comment>
<dbReference type="GO" id="GO:0003984">
    <property type="term" value="F:acetolactate synthase activity"/>
    <property type="evidence" value="ECO:0007669"/>
    <property type="project" value="UniProtKB-UniRule"/>
</dbReference>
<comment type="similarity">
    <text evidence="3 8">Belongs to the acetolactate synthase small subunit family.</text>
</comment>
<dbReference type="Gene3D" id="3.30.70.1150">
    <property type="entry name" value="ACT-like. Chain A, domain 2"/>
    <property type="match status" value="1"/>
</dbReference>
<dbReference type="FunFam" id="3.30.70.1150:FF:000001">
    <property type="entry name" value="Acetolactate synthase small subunit"/>
    <property type="match status" value="1"/>
</dbReference>
<keyword evidence="11" id="KW-1185">Reference proteome</keyword>
<sequence>MKRIITAKVRNRSGVLNRITGLLQKRQFNIESISVGRTEQEGESKITFVVDVEDYQKLEQVTKQLNKQIDVIKVSDITDKAIVARELALIKITSNSQLRSEIQGIIEPFRASVIDVSKDTISIQVTGKSEKVEALIDLLRPYGIKDIARTGLTAFLRGQQPQSGQDQSPFSLLH</sequence>
<feature type="domain" description="ACT" evidence="9">
    <location>
        <begin position="4"/>
        <end position="79"/>
    </location>
</feature>
<dbReference type="EC" id="2.2.1.6" evidence="8"/>
<reference evidence="11" key="1">
    <citation type="submission" date="2016-09" db="EMBL/GenBank/DDBJ databases">
        <authorList>
            <person name="Varghese N."/>
            <person name="Submissions S."/>
        </authorList>
    </citation>
    <scope>NUCLEOTIDE SEQUENCE [LARGE SCALE GENOMIC DNA]</scope>
    <source>
        <strain evidence="11">S5</strain>
    </source>
</reference>
<evidence type="ECO:0000256" key="7">
    <source>
        <dbReference type="ARBA" id="ARBA00048670"/>
    </source>
</evidence>
<dbReference type="EMBL" id="FMYI01000002">
    <property type="protein sequence ID" value="SDB86847.1"/>
    <property type="molecule type" value="Genomic_DNA"/>
</dbReference>
<evidence type="ECO:0000256" key="5">
    <source>
        <dbReference type="ARBA" id="ARBA00022605"/>
    </source>
</evidence>
<dbReference type="InterPro" id="IPR045865">
    <property type="entry name" value="ACT-like_dom_sf"/>
</dbReference>
<evidence type="ECO:0000256" key="8">
    <source>
        <dbReference type="RuleBase" id="RU368092"/>
    </source>
</evidence>
<dbReference type="InterPro" id="IPR039557">
    <property type="entry name" value="AHAS_ACT"/>
</dbReference>
<dbReference type="Pfam" id="PF22629">
    <property type="entry name" value="ACT_AHAS_ss"/>
    <property type="match status" value="1"/>
</dbReference>
<dbReference type="PANTHER" id="PTHR30239">
    <property type="entry name" value="ACETOLACTATE SYNTHASE SMALL SUBUNIT"/>
    <property type="match status" value="1"/>
</dbReference>
<dbReference type="GO" id="GO:0009099">
    <property type="term" value="P:L-valine biosynthetic process"/>
    <property type="evidence" value="ECO:0007669"/>
    <property type="project" value="UniProtKB-UniRule"/>
</dbReference>
<keyword evidence="6 8" id="KW-0100">Branched-chain amino acid biosynthesis</keyword>
<dbReference type="InterPro" id="IPR054480">
    <property type="entry name" value="AHAS_small-like_ACT"/>
</dbReference>
<dbReference type="InterPro" id="IPR019455">
    <property type="entry name" value="Acetolactate_synth_ssu_C"/>
</dbReference>
<dbReference type="NCBIfam" id="NF008864">
    <property type="entry name" value="PRK11895.1"/>
    <property type="match status" value="1"/>
</dbReference>
<evidence type="ECO:0000256" key="3">
    <source>
        <dbReference type="ARBA" id="ARBA00006341"/>
    </source>
</evidence>
<evidence type="ECO:0000256" key="1">
    <source>
        <dbReference type="ARBA" id="ARBA00004974"/>
    </source>
</evidence>
<evidence type="ECO:0000313" key="11">
    <source>
        <dbReference type="Proteomes" id="UP000242949"/>
    </source>
</evidence>
<evidence type="ECO:0000313" key="10">
    <source>
        <dbReference type="EMBL" id="SDB86847.1"/>
    </source>
</evidence>
<comment type="pathway">
    <text evidence="1 8">Amino-acid biosynthesis; L-isoleucine biosynthesis; L-isoleucine from 2-oxobutanoate: step 1/4.</text>
</comment>
<dbReference type="UniPathway" id="UPA00049">
    <property type="reaction ID" value="UER00059"/>
</dbReference>
<dbReference type="GO" id="GO:0005829">
    <property type="term" value="C:cytosol"/>
    <property type="evidence" value="ECO:0007669"/>
    <property type="project" value="TreeGrafter"/>
</dbReference>
<gene>
    <name evidence="10" type="ORF">SAMN05421734_10220</name>
</gene>
<protein>
    <recommendedName>
        <fullName evidence="8">Acetolactate synthase small subunit</fullName>
        <shortName evidence="8">AHAS</shortName>
        <shortName evidence="8">ALS</shortName>
        <ecNumber evidence="8">2.2.1.6</ecNumber>
    </recommendedName>
    <alternativeName>
        <fullName evidence="8">Acetohydroxy-acid synthase small subunit</fullName>
    </alternativeName>
</protein>
<dbReference type="FunFam" id="3.30.70.260:FF:000001">
    <property type="entry name" value="Acetolactate synthase, small subunit"/>
    <property type="match status" value="1"/>
</dbReference>
<dbReference type="OrthoDB" id="9787365at2"/>
<dbReference type="UniPathway" id="UPA00047">
    <property type="reaction ID" value="UER00055"/>
</dbReference>
<keyword evidence="5 8" id="KW-0028">Amino-acid biosynthesis</keyword>
<keyword evidence="8" id="KW-0808">Transferase</keyword>
<dbReference type="PANTHER" id="PTHR30239:SF0">
    <property type="entry name" value="ACETOLACTATE SYNTHASE SMALL SUBUNIT 1, CHLOROPLASTIC"/>
    <property type="match status" value="1"/>
</dbReference>
<dbReference type="NCBIfam" id="TIGR00119">
    <property type="entry name" value="acolac_sm"/>
    <property type="match status" value="1"/>
</dbReference>
<dbReference type="InterPro" id="IPR002912">
    <property type="entry name" value="ACT_dom"/>
</dbReference>
<name>A0A1G6GXU5_9BACI</name>
<comment type="catalytic activity">
    <reaction evidence="7 8">
        <text>2 pyruvate + H(+) = (2S)-2-acetolactate + CO2</text>
        <dbReference type="Rhea" id="RHEA:25249"/>
        <dbReference type="ChEBI" id="CHEBI:15361"/>
        <dbReference type="ChEBI" id="CHEBI:15378"/>
        <dbReference type="ChEBI" id="CHEBI:16526"/>
        <dbReference type="ChEBI" id="CHEBI:58476"/>
        <dbReference type="EC" id="2.2.1.6"/>
    </reaction>
</comment>
<evidence type="ECO:0000259" key="9">
    <source>
        <dbReference type="PROSITE" id="PS51671"/>
    </source>
</evidence>
<accession>A0A1G6GXU5</accession>
<dbReference type="RefSeq" id="WP_090792633.1">
    <property type="nucleotide sequence ID" value="NZ_FMYI01000002.1"/>
</dbReference>
<dbReference type="STRING" id="1612202.SAMN05421734_10220"/>
<dbReference type="AlphaFoldDB" id="A0A1G6GXU5"/>
<dbReference type="InterPro" id="IPR027271">
    <property type="entry name" value="Acetolactate_synth/TF_NikR_C"/>
</dbReference>
<dbReference type="CDD" id="cd04878">
    <property type="entry name" value="ACT_AHAS"/>
    <property type="match status" value="1"/>
</dbReference>
<comment type="function">
    <text evidence="8">Catalyzes the conversion of 2 pyruvate molecules into acetolactate in the first common step of the biosynthetic pathway of the branched-amino acids such as leucine, isoleucine, and valine.</text>
</comment>
<evidence type="ECO:0000256" key="2">
    <source>
        <dbReference type="ARBA" id="ARBA00005025"/>
    </source>
</evidence>
<proteinExistence type="inferred from homology"/>
<organism evidence="10 11">
    <name type="scientific">Pelagirhabdus alkalitolerans</name>
    <dbReference type="NCBI Taxonomy" id="1612202"/>
    <lineage>
        <taxon>Bacteria</taxon>
        <taxon>Bacillati</taxon>
        <taxon>Bacillota</taxon>
        <taxon>Bacilli</taxon>
        <taxon>Bacillales</taxon>
        <taxon>Bacillaceae</taxon>
        <taxon>Pelagirhabdus</taxon>
    </lineage>
</organism>
<dbReference type="InterPro" id="IPR004789">
    <property type="entry name" value="Acetalactate_synth_ssu"/>
</dbReference>
<dbReference type="Proteomes" id="UP000242949">
    <property type="component" value="Unassembled WGS sequence"/>
</dbReference>
<evidence type="ECO:0000256" key="4">
    <source>
        <dbReference type="ARBA" id="ARBA00011744"/>
    </source>
</evidence>
<dbReference type="PROSITE" id="PS51671">
    <property type="entry name" value="ACT"/>
    <property type="match status" value="1"/>
</dbReference>
<dbReference type="Pfam" id="PF10369">
    <property type="entry name" value="ALS_ss_C"/>
    <property type="match status" value="1"/>
</dbReference>
<dbReference type="GO" id="GO:0009097">
    <property type="term" value="P:isoleucine biosynthetic process"/>
    <property type="evidence" value="ECO:0007669"/>
    <property type="project" value="UniProtKB-UniRule"/>
</dbReference>
<dbReference type="SUPFAM" id="SSF55021">
    <property type="entry name" value="ACT-like"/>
    <property type="match status" value="2"/>
</dbReference>
<dbReference type="Gene3D" id="3.30.70.260">
    <property type="match status" value="1"/>
</dbReference>
<evidence type="ECO:0000256" key="6">
    <source>
        <dbReference type="ARBA" id="ARBA00023304"/>
    </source>
</evidence>
<dbReference type="GO" id="GO:1990610">
    <property type="term" value="F:acetolactate synthase regulator activity"/>
    <property type="evidence" value="ECO:0007669"/>
    <property type="project" value="UniProtKB-UniRule"/>
</dbReference>
<comment type="pathway">
    <text evidence="2 8">Amino-acid biosynthesis; L-valine biosynthesis; L-valine from pyruvate: step 1/4.</text>
</comment>